<evidence type="ECO:0000313" key="7">
    <source>
        <dbReference type="EMBL" id="MCS3918786.1"/>
    </source>
</evidence>
<dbReference type="EMBL" id="JANUCP010000002">
    <property type="protein sequence ID" value="MCS3918786.1"/>
    <property type="molecule type" value="Genomic_DNA"/>
</dbReference>
<comment type="cofactor">
    <cofactor evidence="1">
        <name>Mg(2+)</name>
        <dbReference type="ChEBI" id="CHEBI:18420"/>
    </cofactor>
</comment>
<comment type="similarity">
    <text evidence="2">Belongs to the KdsC family.</text>
</comment>
<protein>
    <submittedName>
        <fullName evidence="7">3-deoxy-D-manno-octulosonate 8-phosphate phosphatase (KDO 8-P phosphatase)</fullName>
        <ecNumber evidence="7">3.1.3.45</ecNumber>
    </submittedName>
</protein>
<dbReference type="InterPro" id="IPR010023">
    <property type="entry name" value="KdsC_fam"/>
</dbReference>
<name>A0ABT2ELL1_9BACT</name>
<evidence type="ECO:0000256" key="5">
    <source>
        <dbReference type="ARBA" id="ARBA00022801"/>
    </source>
</evidence>
<dbReference type="CDD" id="cd01630">
    <property type="entry name" value="HAD_KDO-like"/>
    <property type="match status" value="1"/>
</dbReference>
<evidence type="ECO:0000256" key="6">
    <source>
        <dbReference type="ARBA" id="ARBA00022842"/>
    </source>
</evidence>
<dbReference type="InterPro" id="IPR050793">
    <property type="entry name" value="CMP-NeuNAc_synthase"/>
</dbReference>
<dbReference type="RefSeq" id="WP_259094828.1">
    <property type="nucleotide sequence ID" value="NZ_CP130454.1"/>
</dbReference>
<dbReference type="EC" id="3.1.3.45" evidence="7"/>
<dbReference type="PANTHER" id="PTHR21485">
    <property type="entry name" value="HAD SUPERFAMILY MEMBERS CMAS AND KDSC"/>
    <property type="match status" value="1"/>
</dbReference>
<keyword evidence="6" id="KW-0460">Magnesium</keyword>
<dbReference type="PIRSF" id="PIRSF006118">
    <property type="entry name" value="KDO8-P_Ptase"/>
    <property type="match status" value="1"/>
</dbReference>
<keyword evidence="8" id="KW-1185">Reference proteome</keyword>
<organism evidence="7 8">
    <name type="scientific">Candidatus Fervidibacter sacchari</name>
    <dbReference type="NCBI Taxonomy" id="1448929"/>
    <lineage>
        <taxon>Bacteria</taxon>
        <taxon>Candidatus Fervidibacterota</taxon>
        <taxon>Candidatus Fervidibacter</taxon>
    </lineage>
</organism>
<comment type="caution">
    <text evidence="7">The sequence shown here is derived from an EMBL/GenBank/DDBJ whole genome shotgun (WGS) entry which is preliminary data.</text>
</comment>
<sequence>MPWTGRPLGSDGLAAIKLLVMDVDGVLTRGEIAIISDGTEMRLFNSQDGVGLMVAYQAGLQTAIITGRATEAVRKRAEEVKISHIVMGTFSKLQPLLELCERLGLAPTEVAYVGDDVPDIPPMKRVGFAVAVANAVDEVKRVAHYITERAGGEGAVRETVELILKAQGKWEKAVGEFIGDPEWNRGL</sequence>
<dbReference type="InterPro" id="IPR036412">
    <property type="entry name" value="HAD-like_sf"/>
</dbReference>
<evidence type="ECO:0000256" key="1">
    <source>
        <dbReference type="ARBA" id="ARBA00001946"/>
    </source>
</evidence>
<dbReference type="InterPro" id="IPR023214">
    <property type="entry name" value="HAD_sf"/>
</dbReference>
<proteinExistence type="inferred from homology"/>
<dbReference type="Pfam" id="PF08282">
    <property type="entry name" value="Hydrolase_3"/>
    <property type="match status" value="1"/>
</dbReference>
<dbReference type="GO" id="GO:0019143">
    <property type="term" value="F:3-deoxy-manno-octulosonate-8-phosphatase activity"/>
    <property type="evidence" value="ECO:0007669"/>
    <property type="project" value="UniProtKB-EC"/>
</dbReference>
<accession>A0ABT2ELL1</accession>
<evidence type="ECO:0000256" key="2">
    <source>
        <dbReference type="ARBA" id="ARBA00005893"/>
    </source>
</evidence>
<keyword evidence="4" id="KW-0479">Metal-binding</keyword>
<dbReference type="Proteomes" id="UP001204798">
    <property type="component" value="Unassembled WGS sequence"/>
</dbReference>
<dbReference type="SFLD" id="SFLDS00003">
    <property type="entry name" value="Haloacid_Dehalogenase"/>
    <property type="match status" value="1"/>
</dbReference>
<dbReference type="Gene3D" id="3.40.50.1000">
    <property type="entry name" value="HAD superfamily/HAD-like"/>
    <property type="match status" value="1"/>
</dbReference>
<dbReference type="SUPFAM" id="SSF56784">
    <property type="entry name" value="HAD-like"/>
    <property type="match status" value="1"/>
</dbReference>
<keyword evidence="5 7" id="KW-0378">Hydrolase</keyword>
<reference evidence="7 8" key="1">
    <citation type="submission" date="2022-08" db="EMBL/GenBank/DDBJ databases">
        <title>Bacterial and archaeal communities from various locations to study Microbial Dark Matter (Phase II).</title>
        <authorList>
            <person name="Stepanauskas R."/>
        </authorList>
    </citation>
    <scope>NUCLEOTIDE SEQUENCE [LARGE SCALE GENOMIC DNA]</scope>
    <source>
        <strain evidence="7 8">PD1</strain>
    </source>
</reference>
<dbReference type="PANTHER" id="PTHR21485:SF3">
    <property type="entry name" value="N-ACYLNEURAMINATE CYTIDYLYLTRANSFERASE"/>
    <property type="match status" value="1"/>
</dbReference>
<dbReference type="NCBIfam" id="TIGR01670">
    <property type="entry name" value="KdsC-phosphatas"/>
    <property type="match status" value="1"/>
</dbReference>
<evidence type="ECO:0000256" key="3">
    <source>
        <dbReference type="ARBA" id="ARBA00011881"/>
    </source>
</evidence>
<evidence type="ECO:0000313" key="8">
    <source>
        <dbReference type="Proteomes" id="UP001204798"/>
    </source>
</evidence>
<dbReference type="SFLD" id="SFLDG01138">
    <property type="entry name" value="C1.6.2:_Deoxy-d-mannose-octulo"/>
    <property type="match status" value="1"/>
</dbReference>
<evidence type="ECO:0000256" key="4">
    <source>
        <dbReference type="ARBA" id="ARBA00022723"/>
    </source>
</evidence>
<comment type="subunit">
    <text evidence="3">Homotetramer.</text>
</comment>
<dbReference type="SFLD" id="SFLDG01136">
    <property type="entry name" value="C1.6:_Phosphoserine_Phosphatas"/>
    <property type="match status" value="1"/>
</dbReference>
<gene>
    <name evidence="7" type="ORF">M2350_001186</name>
</gene>